<dbReference type="Proteomes" id="UP000290608">
    <property type="component" value="Unassembled WGS sequence"/>
</dbReference>
<dbReference type="PANTHER" id="PTHR40045:SF1">
    <property type="entry name" value="YQCI_YCGG FAMILY PROTEIN"/>
    <property type="match status" value="1"/>
</dbReference>
<reference evidence="1 2" key="1">
    <citation type="submission" date="2018-07" db="EMBL/GenBank/DDBJ databases">
        <title>Leeuwenhoekiella genomics.</title>
        <authorList>
            <person name="Tahon G."/>
            <person name="Willems A."/>
        </authorList>
    </citation>
    <scope>NUCLEOTIDE SEQUENCE [LARGE SCALE GENOMIC DNA]</scope>
    <source>
        <strain evidence="1 2">LMG 1345</strain>
    </source>
</reference>
<accession>A0A4Q0PGA3</accession>
<dbReference type="AlphaFoldDB" id="A0A4Q0PGA3"/>
<dbReference type="NCBIfam" id="NF041366">
    <property type="entry name" value="GntA_guanitoxin"/>
    <property type="match status" value="1"/>
</dbReference>
<gene>
    <name evidence="1" type="ORF">DSL99_3359</name>
</gene>
<sequence>MYQFENNDFETLIAIFPNHPSEDERSFEKALWKQLQLLHDLDSEDWDASVSSNPDDTEFSFSLNGVSFYIVGMHPNSSRNARKAPFTTLVFNLHWQFEKLRTMNVYDNVRDRIRQRDAEINGSINPMLKDFGKQSEANQYSGRAVANSWKCPFLNKNLAIL</sequence>
<dbReference type="EMBL" id="QOVL01000020">
    <property type="protein sequence ID" value="RXG25954.1"/>
    <property type="molecule type" value="Genomic_DNA"/>
</dbReference>
<dbReference type="InterPro" id="IPR014988">
    <property type="entry name" value="Uncharacterised_YqcI/YcgG"/>
</dbReference>
<protein>
    <submittedName>
        <fullName evidence="1">YqcI/YcgG family protein</fullName>
    </submittedName>
</protein>
<evidence type="ECO:0000313" key="2">
    <source>
        <dbReference type="Proteomes" id="UP000290608"/>
    </source>
</evidence>
<dbReference type="PANTHER" id="PTHR40045">
    <property type="entry name" value="YCGG FAMILY PROTEIN"/>
    <property type="match status" value="1"/>
</dbReference>
<dbReference type="Pfam" id="PF08892">
    <property type="entry name" value="YqcI_YcgG"/>
    <property type="match status" value="1"/>
</dbReference>
<comment type="caution">
    <text evidence="1">The sequence shown here is derived from an EMBL/GenBank/DDBJ whole genome shotgun (WGS) entry which is preliminary data.</text>
</comment>
<organism evidence="1 2">
    <name type="scientific">Leeuwenhoekiella marinoflava</name>
    <dbReference type="NCBI Taxonomy" id="988"/>
    <lineage>
        <taxon>Bacteria</taxon>
        <taxon>Pseudomonadati</taxon>
        <taxon>Bacteroidota</taxon>
        <taxon>Flavobacteriia</taxon>
        <taxon>Flavobacteriales</taxon>
        <taxon>Flavobacteriaceae</taxon>
        <taxon>Leeuwenhoekiella</taxon>
    </lineage>
</organism>
<name>A0A4Q0PGA3_9FLAO</name>
<evidence type="ECO:0000313" key="1">
    <source>
        <dbReference type="EMBL" id="RXG25954.1"/>
    </source>
</evidence>
<proteinExistence type="predicted"/>